<name>A0A5B7IE81_PORTR</name>
<comment type="caution">
    <text evidence="2">The sequence shown here is derived from an EMBL/GenBank/DDBJ whole genome shotgun (WGS) entry which is preliminary data.</text>
</comment>
<keyword evidence="3" id="KW-1185">Reference proteome</keyword>
<sequence length="116" mass="13119">MSPCGSHVLSSTRRRKRDGSRAMALTPVEFLQQQQDGGHVHLMGVRVRVCQFIGTPETDVVRRYDTVTSGKETWHNLAVQEGPGRRPVQQQEGLRSVARSCQIERYTITKTTRKQA</sequence>
<evidence type="ECO:0000256" key="1">
    <source>
        <dbReference type="SAM" id="MobiDB-lite"/>
    </source>
</evidence>
<organism evidence="2 3">
    <name type="scientific">Portunus trituberculatus</name>
    <name type="common">Swimming crab</name>
    <name type="synonym">Neptunus trituberculatus</name>
    <dbReference type="NCBI Taxonomy" id="210409"/>
    <lineage>
        <taxon>Eukaryota</taxon>
        <taxon>Metazoa</taxon>
        <taxon>Ecdysozoa</taxon>
        <taxon>Arthropoda</taxon>
        <taxon>Crustacea</taxon>
        <taxon>Multicrustacea</taxon>
        <taxon>Malacostraca</taxon>
        <taxon>Eumalacostraca</taxon>
        <taxon>Eucarida</taxon>
        <taxon>Decapoda</taxon>
        <taxon>Pleocyemata</taxon>
        <taxon>Brachyura</taxon>
        <taxon>Eubrachyura</taxon>
        <taxon>Portunoidea</taxon>
        <taxon>Portunidae</taxon>
        <taxon>Portuninae</taxon>
        <taxon>Portunus</taxon>
    </lineage>
</organism>
<dbReference type="EMBL" id="VSRR010063178">
    <property type="protein sequence ID" value="MPC83691.1"/>
    <property type="molecule type" value="Genomic_DNA"/>
</dbReference>
<protein>
    <submittedName>
        <fullName evidence="2">Uncharacterized protein</fullName>
    </submittedName>
</protein>
<proteinExistence type="predicted"/>
<gene>
    <name evidence="2" type="ORF">E2C01_078405</name>
</gene>
<feature type="region of interest" description="Disordered" evidence="1">
    <location>
        <begin position="1"/>
        <end position="21"/>
    </location>
</feature>
<reference evidence="2 3" key="1">
    <citation type="submission" date="2019-05" db="EMBL/GenBank/DDBJ databases">
        <title>Another draft genome of Portunus trituberculatus and its Hox gene families provides insights of decapod evolution.</title>
        <authorList>
            <person name="Jeong J.-H."/>
            <person name="Song I."/>
            <person name="Kim S."/>
            <person name="Choi T."/>
            <person name="Kim D."/>
            <person name="Ryu S."/>
            <person name="Kim W."/>
        </authorList>
    </citation>
    <scope>NUCLEOTIDE SEQUENCE [LARGE SCALE GENOMIC DNA]</scope>
    <source>
        <tissue evidence="2">Muscle</tissue>
    </source>
</reference>
<accession>A0A5B7IE81</accession>
<dbReference type="Proteomes" id="UP000324222">
    <property type="component" value="Unassembled WGS sequence"/>
</dbReference>
<evidence type="ECO:0000313" key="3">
    <source>
        <dbReference type="Proteomes" id="UP000324222"/>
    </source>
</evidence>
<evidence type="ECO:0000313" key="2">
    <source>
        <dbReference type="EMBL" id="MPC83691.1"/>
    </source>
</evidence>
<dbReference type="AlphaFoldDB" id="A0A5B7IE81"/>